<feature type="compositionally biased region" description="Low complexity" evidence="1">
    <location>
        <begin position="166"/>
        <end position="183"/>
    </location>
</feature>
<feature type="compositionally biased region" description="Low complexity" evidence="1">
    <location>
        <begin position="1349"/>
        <end position="1361"/>
    </location>
</feature>
<feature type="region of interest" description="Disordered" evidence="1">
    <location>
        <begin position="107"/>
        <end position="146"/>
    </location>
</feature>
<gene>
    <name evidence="2" type="ORF">HYH02_001339</name>
</gene>
<feature type="region of interest" description="Disordered" evidence="1">
    <location>
        <begin position="1415"/>
        <end position="1474"/>
    </location>
</feature>
<feature type="compositionally biased region" description="Low complexity" evidence="1">
    <location>
        <begin position="1059"/>
        <end position="1078"/>
    </location>
</feature>
<feature type="region of interest" description="Disordered" evidence="1">
    <location>
        <begin position="1345"/>
        <end position="1364"/>
    </location>
</feature>
<keyword evidence="3" id="KW-1185">Reference proteome</keyword>
<evidence type="ECO:0000313" key="2">
    <source>
        <dbReference type="EMBL" id="KAG2454311.1"/>
    </source>
</evidence>
<accession>A0A836BCC9</accession>
<feature type="compositionally biased region" description="Low complexity" evidence="1">
    <location>
        <begin position="513"/>
        <end position="522"/>
    </location>
</feature>
<dbReference type="Proteomes" id="UP000613740">
    <property type="component" value="Unassembled WGS sequence"/>
</dbReference>
<comment type="caution">
    <text evidence="2">The sequence shown here is derived from an EMBL/GenBank/DDBJ whole genome shotgun (WGS) entry which is preliminary data.</text>
</comment>
<feature type="compositionally biased region" description="Low complexity" evidence="1">
    <location>
        <begin position="1038"/>
        <end position="1050"/>
    </location>
</feature>
<evidence type="ECO:0000313" key="3">
    <source>
        <dbReference type="Proteomes" id="UP000613740"/>
    </source>
</evidence>
<dbReference type="OrthoDB" id="10692758at2759"/>
<dbReference type="EMBL" id="JAEHOD010000002">
    <property type="protein sequence ID" value="KAG2454311.1"/>
    <property type="molecule type" value="Genomic_DNA"/>
</dbReference>
<feature type="compositionally biased region" description="Gly residues" evidence="1">
    <location>
        <begin position="1452"/>
        <end position="1466"/>
    </location>
</feature>
<organism evidence="2 3">
    <name type="scientific">Chlamydomonas schloesseri</name>
    <dbReference type="NCBI Taxonomy" id="2026947"/>
    <lineage>
        <taxon>Eukaryota</taxon>
        <taxon>Viridiplantae</taxon>
        <taxon>Chlorophyta</taxon>
        <taxon>core chlorophytes</taxon>
        <taxon>Chlorophyceae</taxon>
        <taxon>CS clade</taxon>
        <taxon>Chlamydomonadales</taxon>
        <taxon>Chlamydomonadaceae</taxon>
        <taxon>Chlamydomonas</taxon>
    </lineage>
</organism>
<name>A0A836BCC9_9CHLO</name>
<feature type="compositionally biased region" description="Low complexity" evidence="1">
    <location>
        <begin position="109"/>
        <end position="125"/>
    </location>
</feature>
<feature type="region of interest" description="Disordered" evidence="1">
    <location>
        <begin position="1"/>
        <end position="20"/>
    </location>
</feature>
<feature type="compositionally biased region" description="Polar residues" evidence="1">
    <location>
        <begin position="7"/>
        <end position="16"/>
    </location>
</feature>
<feature type="region of interest" description="Disordered" evidence="1">
    <location>
        <begin position="1488"/>
        <end position="1520"/>
    </location>
</feature>
<feature type="region of interest" description="Disordered" evidence="1">
    <location>
        <begin position="190"/>
        <end position="235"/>
    </location>
</feature>
<feature type="region of interest" description="Disordered" evidence="1">
    <location>
        <begin position="864"/>
        <end position="888"/>
    </location>
</feature>
<feature type="compositionally biased region" description="Gly residues" evidence="1">
    <location>
        <begin position="1415"/>
        <end position="1424"/>
    </location>
</feature>
<feature type="region of interest" description="Disordered" evidence="1">
    <location>
        <begin position="1012"/>
        <end position="1091"/>
    </location>
</feature>
<feature type="compositionally biased region" description="Low complexity" evidence="1">
    <location>
        <begin position="291"/>
        <end position="317"/>
    </location>
</feature>
<proteinExistence type="predicted"/>
<sequence length="1520" mass="146100">MSRALSAMSSGATSSRCRGGACAQATNEPRMDWRAASTLLAVSKIHRMSTMEARAYMEEAAEVSASADLYGDLGGGDGASGLVWLQRAGCMTARGASRARRHSICSLVPTGPAAPGTASATQPPQHQTSGGGGGGGAKTARGTSRSSSSAACEAAAAAAASGDNAAGSAAAAGTPAPDGLPAARTVSGAISGRSTQQQATDVEASGAKTARGKAATTAAGSTTARHSQGRGTMEPTSVAAAAEQAAGGKPKLTEAQLLHYLFNNAGAAALTAAATGLIRTEDAAPSSGENAAQQPAAAGGGAAQQVPGAAAAAAAALPSPPTAPREPRHRSGYRRASVDLGSLGTTSLSTALQMIGTGSASGAPPGSVAGAGDSGSGYAGYLPIGIKGCSKQPGDEGGTSCYSGGSCSGAAPADRSGSSRHVTIPQLALHHAASPMATRQQGRHSSSCGALLIAADAAATATPAAPAAEPAVSAPLPHMALPPLLTNLIDGVEGQNSAAAPGGTNGFQWPRMPGSGASAASRAAPSVCGSSISAPLQTMHLLPRLPHLPPHRGDDGRHCDAALELSSECGAPPHSGGSAGAAGHPTRPDTSRHIRAAMLGTAVSPAGAVNSCASPCKSSCSPLAQATADSPPPILHGLAAAAGIQPAPVGSPRTLAALASPPAVPPHCYSPTPLTPQRLSMHQRIMALPSDSAAADRLARFLNSDTSAAADGATSCDGGLAPKPYGLASELHQQQPRGVTGRIRRASALSSGPEGGGGGRGILGISAGVGGSGGGGGGGGSLSFGSGGACGGCSPQPLLARGSMGLARTVTTACLDEHDEKEAAIAGGSGSILSSGGGTAGANSPLRPVDPSWLLSSSGDLTAAGVGSGAPVPSGIRSGRASPAPSATGMAAATPAATANSTVSRSASRCANLARPLQAAGSSRFGAALMVTPSLANGGGSSSALLAVPPSPSPLAAAPAVTGSAFASSSAIGHHAARNMDGSSAVVAADGVTVELVAGGISPATAAVAHRSKHAGPYSVRPQPPASPGPRPPPVAAGPPSATTSSGALLPHPPPDPTLPGGEAAAVDAAADAADSSCGGSGHGSPLRLGGRGALVRSALSRGGSRASQVSIGHASVVQPGSGVAAVEEDAEDAGGDWQRRRMIAMESRRRRSVVWRTTEDGGEAAAAGDPGSGGADKEGRRCKETPAAAAGVVGGSRAASILSRCGSRASTAGGTAGAVSSGDAGGGCAGSSAALMLGSSSATLVAAEVSDSLLLSSSSASALAALGVEPSQATAGEEGSPTRRRRALSRTGSSKKRLLHLSGDIDAGFDDDKRGNDDDGPLSELAAALAASGLACNGAGGGDDDEAAGASAGESPSKGGSVRRLLSRTGSSMKHLLPLSRLNSANARQRSVPAAETAASGVAVVASAGVCSSGGGGGSGGVTARGPTTTSISGGGGVTARGGPKQQVGSAHGGDSGRGGGGGHSSGKVPKMGALFGALKDMWRGTAEQVEDWQRQGAYGGGGDCSSDGEEEDGDGVDE</sequence>
<feature type="region of interest" description="Disordered" evidence="1">
    <location>
        <begin position="284"/>
        <end position="339"/>
    </location>
</feature>
<feature type="compositionally biased region" description="Low complexity" evidence="1">
    <location>
        <begin position="204"/>
        <end position="225"/>
    </location>
</feature>
<feature type="region of interest" description="Disordered" evidence="1">
    <location>
        <begin position="567"/>
        <end position="589"/>
    </location>
</feature>
<evidence type="ECO:0000256" key="1">
    <source>
        <dbReference type="SAM" id="MobiDB-lite"/>
    </source>
</evidence>
<feature type="region of interest" description="Disordered" evidence="1">
    <location>
        <begin position="1155"/>
        <end position="1183"/>
    </location>
</feature>
<feature type="region of interest" description="Disordered" evidence="1">
    <location>
        <begin position="495"/>
        <end position="522"/>
    </location>
</feature>
<feature type="compositionally biased region" description="Low complexity" evidence="1">
    <location>
        <begin position="570"/>
        <end position="585"/>
    </location>
</feature>
<feature type="compositionally biased region" description="Pro residues" evidence="1">
    <location>
        <begin position="1022"/>
        <end position="1037"/>
    </location>
</feature>
<reference evidence="2" key="1">
    <citation type="journal article" date="2020" name="bioRxiv">
        <title>Comparative genomics of Chlamydomonas.</title>
        <authorList>
            <person name="Craig R.J."/>
            <person name="Hasan A.R."/>
            <person name="Ness R.W."/>
            <person name="Keightley P.D."/>
        </authorList>
    </citation>
    <scope>NUCLEOTIDE SEQUENCE</scope>
    <source>
        <strain evidence="2">CCAP 11/173</strain>
    </source>
</reference>
<feature type="region of interest" description="Disordered" evidence="1">
    <location>
        <begin position="166"/>
        <end position="185"/>
    </location>
</feature>
<feature type="compositionally biased region" description="Acidic residues" evidence="1">
    <location>
        <begin position="1508"/>
        <end position="1520"/>
    </location>
</feature>
<feature type="region of interest" description="Disordered" evidence="1">
    <location>
        <begin position="1269"/>
        <end position="1296"/>
    </location>
</feature>
<feature type="compositionally biased region" description="Basic residues" evidence="1">
    <location>
        <begin position="1283"/>
        <end position="1296"/>
    </location>
</feature>
<protein>
    <submittedName>
        <fullName evidence="2">Uncharacterized protein</fullName>
    </submittedName>
</protein>